<evidence type="ECO:0000313" key="9">
    <source>
        <dbReference type="Proteomes" id="UP000321057"/>
    </source>
</evidence>
<sequence length="328" mass="36973">MQTVESIIIGGGPCGLSAAIEQKRKGIETLVIEKGNVVNAIYNYPTHQTFFSSSDKLSIGDIPFIVEDSKPHRNQALVYYREVVKHHQLRINAFEEVLTVKKINNRFTITTTKDVYQCRFLTVATGYYGHHNTLEVEGAELSKVKHYFKEAHPYFDQNVVIIGGKNSAVDAALELEKAGANVTVLYRGEAYPQAIKPWILPNFESLVRNEKINMHFNAEVIKINENSIEYKQDDQIFEIPNDYVFAMIGYHPDYDFLESIGIEINTNEFGTAPVHNKETYETNVENCYIAGVIAAGNDANTIFIENGKYHGGIITQSILTKKQTPLES</sequence>
<dbReference type="Pfam" id="PF13738">
    <property type="entry name" value="Pyr_redox_3"/>
    <property type="match status" value="1"/>
</dbReference>
<dbReference type="PANTHER" id="PTHR48105">
    <property type="entry name" value="THIOREDOXIN REDUCTASE 1-RELATED-RELATED"/>
    <property type="match status" value="1"/>
</dbReference>
<dbReference type="SUPFAM" id="SSF51905">
    <property type="entry name" value="FAD/NAD(P)-binding domain"/>
    <property type="match status" value="1"/>
</dbReference>
<evidence type="ECO:0000313" key="8">
    <source>
        <dbReference type="Proteomes" id="UP000283576"/>
    </source>
</evidence>
<dbReference type="Gene3D" id="3.50.50.60">
    <property type="entry name" value="FAD/NAD(P)-binding domain"/>
    <property type="match status" value="2"/>
</dbReference>
<reference evidence="5 8" key="1">
    <citation type="journal article" date="2016" name="Front. Microbiol.">
        <title>Comprehensive Phylogenetic Analysis of Bovine Non-aureus Staphylococci Species Based on Whole-Genome Sequencing.</title>
        <authorList>
            <person name="Naushad S."/>
            <person name="Barkema H.W."/>
            <person name="Luby C."/>
            <person name="Condas L.A."/>
            <person name="Nobrega D.B."/>
            <person name="Carson D.A."/>
            <person name="De Buck J."/>
        </authorList>
    </citation>
    <scope>NUCLEOTIDE SEQUENCE [LARGE SCALE GENOMIC DNA]</scope>
    <source>
        <strain evidence="5 8">SNUC 1388</strain>
    </source>
</reference>
<dbReference type="OrthoDB" id="9778740at2"/>
<dbReference type="RefSeq" id="WP_042738638.1">
    <property type="nucleotide sequence ID" value="NZ_BKAX01000003.1"/>
</dbReference>
<evidence type="ECO:0000256" key="3">
    <source>
        <dbReference type="ARBA" id="ARBA00023002"/>
    </source>
</evidence>
<dbReference type="EMBL" id="QXRZ01000001">
    <property type="protein sequence ID" value="RIL44821.1"/>
    <property type="molecule type" value="Genomic_DNA"/>
</dbReference>
<reference evidence="6 7" key="2">
    <citation type="submission" date="2018-06" db="EMBL/GenBank/DDBJ databases">
        <authorList>
            <consortium name="Pathogen Informatics"/>
            <person name="Doyle S."/>
        </authorList>
    </citation>
    <scope>NUCLEOTIDE SEQUENCE [LARGE SCALE GENOMIC DNA]</scope>
    <source>
        <strain evidence="6 7">NCTC12195</strain>
    </source>
</reference>
<comment type="cofactor">
    <cofactor evidence="1">
        <name>FAD</name>
        <dbReference type="ChEBI" id="CHEBI:57692"/>
    </cofactor>
</comment>
<protein>
    <submittedName>
        <fullName evidence="6">Thioredoxin reductase</fullName>
        <ecNumber evidence="6">1.-.-.-</ecNumber>
    </submittedName>
    <submittedName>
        <fullName evidence="5">YpdA family putative bacillithiol disulfide reductase</fullName>
    </submittedName>
</protein>
<keyword evidence="3 6" id="KW-0560">Oxidoreductase</keyword>
<dbReference type="NCBIfam" id="TIGR04018">
    <property type="entry name" value="Bthiol_YpdA"/>
    <property type="match status" value="1"/>
</dbReference>
<dbReference type="PRINTS" id="PR00368">
    <property type="entry name" value="FADPNR"/>
</dbReference>
<accession>A0A0D0SNA5</accession>
<evidence type="ECO:0000313" key="5">
    <source>
        <dbReference type="EMBL" id="RIL44821.1"/>
    </source>
</evidence>
<evidence type="ECO:0000313" key="7">
    <source>
        <dbReference type="Proteomes" id="UP000255277"/>
    </source>
</evidence>
<dbReference type="EMBL" id="BKAX01000003">
    <property type="protein sequence ID" value="GEQ05175.1"/>
    <property type="molecule type" value="Genomic_DNA"/>
</dbReference>
<reference evidence="4 9" key="3">
    <citation type="submission" date="2019-07" db="EMBL/GenBank/DDBJ databases">
        <title>Whole genome shotgun sequence of Staphylococcus gallinarum NBRC 109767.</title>
        <authorList>
            <person name="Hosoyama A."/>
            <person name="Uohara A."/>
            <person name="Ohji S."/>
            <person name="Ichikawa N."/>
        </authorList>
    </citation>
    <scope>NUCLEOTIDE SEQUENCE [LARGE SCALE GENOMIC DNA]</scope>
    <source>
        <strain evidence="4 9">NBRC 109767</strain>
    </source>
</reference>
<proteinExistence type="predicted"/>
<evidence type="ECO:0000256" key="2">
    <source>
        <dbReference type="ARBA" id="ARBA00022630"/>
    </source>
</evidence>
<dbReference type="InterPro" id="IPR050097">
    <property type="entry name" value="Ferredoxin-NADP_redctase_2"/>
</dbReference>
<dbReference type="AlphaFoldDB" id="A0A0D0SNA5"/>
<dbReference type="EC" id="1.-.-.-" evidence="6"/>
<dbReference type="Proteomes" id="UP000255277">
    <property type="component" value="Unassembled WGS sequence"/>
</dbReference>
<evidence type="ECO:0000313" key="4">
    <source>
        <dbReference type="EMBL" id="GEQ05175.1"/>
    </source>
</evidence>
<dbReference type="InterPro" id="IPR023856">
    <property type="entry name" value="Bdr"/>
</dbReference>
<evidence type="ECO:0000256" key="1">
    <source>
        <dbReference type="ARBA" id="ARBA00001974"/>
    </source>
</evidence>
<dbReference type="GeneID" id="93845168"/>
<dbReference type="EMBL" id="UHDK01000001">
    <property type="protein sequence ID" value="SUM33133.1"/>
    <property type="molecule type" value="Genomic_DNA"/>
</dbReference>
<dbReference type="PRINTS" id="PR00469">
    <property type="entry name" value="PNDRDTASEII"/>
</dbReference>
<gene>
    <name evidence="6" type="primary">czcO</name>
    <name evidence="5" type="synonym">ypdA</name>
    <name evidence="5" type="ORF">BUZ01_02245</name>
    <name evidence="6" type="ORF">NCTC12195_02588</name>
    <name evidence="4" type="ORF">SGA02_10030</name>
</gene>
<organism evidence="6 7">
    <name type="scientific">Staphylococcus gallinarum</name>
    <dbReference type="NCBI Taxonomy" id="1293"/>
    <lineage>
        <taxon>Bacteria</taxon>
        <taxon>Bacillati</taxon>
        <taxon>Bacillota</taxon>
        <taxon>Bacilli</taxon>
        <taxon>Bacillales</taxon>
        <taxon>Staphylococcaceae</taxon>
        <taxon>Staphylococcus</taxon>
    </lineage>
</organism>
<dbReference type="STRING" id="1293.SH09_05590"/>
<dbReference type="InterPro" id="IPR036188">
    <property type="entry name" value="FAD/NAD-bd_sf"/>
</dbReference>
<dbReference type="GO" id="GO:0016491">
    <property type="term" value="F:oxidoreductase activity"/>
    <property type="evidence" value="ECO:0007669"/>
    <property type="project" value="UniProtKB-KW"/>
</dbReference>
<dbReference type="Proteomes" id="UP000283576">
    <property type="component" value="Unassembled WGS sequence"/>
</dbReference>
<name>A0A0D0SNA5_STAGA</name>
<keyword evidence="2" id="KW-0285">Flavoprotein</keyword>
<dbReference type="Proteomes" id="UP000321057">
    <property type="component" value="Unassembled WGS sequence"/>
</dbReference>
<evidence type="ECO:0000313" key="6">
    <source>
        <dbReference type="EMBL" id="SUM33133.1"/>
    </source>
</evidence>
<keyword evidence="9" id="KW-1185">Reference proteome</keyword>